<dbReference type="SUPFAM" id="SSF56059">
    <property type="entry name" value="Glutathione synthetase ATP-binding domain-like"/>
    <property type="match status" value="1"/>
</dbReference>
<dbReference type="Pfam" id="PF14398">
    <property type="entry name" value="ATPgrasp_YheCD"/>
    <property type="match status" value="1"/>
</dbReference>
<evidence type="ECO:0000313" key="2">
    <source>
        <dbReference type="Proteomes" id="UP000242329"/>
    </source>
</evidence>
<protein>
    <submittedName>
        <fullName evidence="1">YheC/D like ATP-grasp</fullName>
    </submittedName>
</protein>
<dbReference type="EMBL" id="FQWY01000007">
    <property type="protein sequence ID" value="SHG62149.1"/>
    <property type="molecule type" value="Genomic_DNA"/>
</dbReference>
<gene>
    <name evidence="1" type="ORF">SAMN02745221_00621</name>
</gene>
<organism evidence="1 2">
    <name type="scientific">Thermosyntropha lipolytica DSM 11003</name>
    <dbReference type="NCBI Taxonomy" id="1123382"/>
    <lineage>
        <taxon>Bacteria</taxon>
        <taxon>Bacillati</taxon>
        <taxon>Bacillota</taxon>
        <taxon>Clostridia</taxon>
        <taxon>Eubacteriales</taxon>
        <taxon>Syntrophomonadaceae</taxon>
        <taxon>Thermosyntropha</taxon>
    </lineage>
</organism>
<dbReference type="Proteomes" id="UP000242329">
    <property type="component" value="Unassembled WGS sequence"/>
</dbReference>
<dbReference type="Gene3D" id="3.30.470.20">
    <property type="entry name" value="ATP-grasp fold, B domain"/>
    <property type="match status" value="1"/>
</dbReference>
<dbReference type="AlphaFoldDB" id="A0A1M5LBQ0"/>
<dbReference type="OrthoDB" id="1809801at2"/>
<dbReference type="STRING" id="1123382.SAMN02745221_00621"/>
<proteinExistence type="predicted"/>
<sequence length="446" mass="51115">MPVGKIIISGALAEKLSLAAVPEIKVRAGNITVISKLIIDRREDRLIYMVSPELAKKLYLKKKNRLHIRYDLLNKVLHIGPTIGILAASIPNQPEFDPKSTQAELIYLSKIGQKMPGQIFIFTPHGINWREKTVIGYNFKPTTPQHGIWVASTYPLPDVVYDRISSRRSEIKHRKTRERLKKTAYYFNPSFLNKWEVHEILISNPELHPYLPETRILSLYNLEQMLNKYKVLYIKPVDGSLGRKIIRLAGKEDDKKLHYTVYDKKHFKSQALNPADFIRKTSKVREKKAYIIQQGIDMADYKGSIFDLRIIYQKNGQGNWQISKKFVRVAPKGSGISNLSSGGKVQLSKKVMHYIFRSRDLIAEKNREIENLCYNVATTLEGSGKGIYGELGLDIGIDKKGHLWLIEVNSKPRKTTETELSMTIVKNTFKRPLEYAAYLAGFKISQ</sequence>
<accession>A0A1M5LBQ0</accession>
<name>A0A1M5LBQ0_9FIRM</name>
<dbReference type="InterPro" id="IPR026838">
    <property type="entry name" value="YheC/D"/>
</dbReference>
<evidence type="ECO:0000313" key="1">
    <source>
        <dbReference type="EMBL" id="SHG62149.1"/>
    </source>
</evidence>
<reference evidence="2" key="1">
    <citation type="submission" date="2016-11" db="EMBL/GenBank/DDBJ databases">
        <authorList>
            <person name="Varghese N."/>
            <person name="Submissions S."/>
        </authorList>
    </citation>
    <scope>NUCLEOTIDE SEQUENCE [LARGE SCALE GENOMIC DNA]</scope>
    <source>
        <strain evidence="2">DSM 11003</strain>
    </source>
</reference>
<dbReference type="RefSeq" id="WP_073089828.1">
    <property type="nucleotide sequence ID" value="NZ_FQWY01000007.1"/>
</dbReference>
<keyword evidence="2" id="KW-1185">Reference proteome</keyword>